<reference evidence="2 3" key="1">
    <citation type="journal article" date="2017" name="Nat. Commun.">
        <title>Genome assembly with in vitro proximity ligation data and whole-genome triplication in lettuce.</title>
        <authorList>
            <person name="Reyes-Chin-Wo S."/>
            <person name="Wang Z."/>
            <person name="Yang X."/>
            <person name="Kozik A."/>
            <person name="Arikit S."/>
            <person name="Song C."/>
            <person name="Xia L."/>
            <person name="Froenicke L."/>
            <person name="Lavelle D.O."/>
            <person name="Truco M.J."/>
            <person name="Xia R."/>
            <person name="Zhu S."/>
            <person name="Xu C."/>
            <person name="Xu H."/>
            <person name="Xu X."/>
            <person name="Cox K."/>
            <person name="Korf I."/>
            <person name="Meyers B.C."/>
            <person name="Michelmore R.W."/>
        </authorList>
    </citation>
    <scope>NUCLEOTIDE SEQUENCE [LARGE SCALE GENOMIC DNA]</scope>
    <source>
        <strain evidence="3">cv. Salinas</strain>
        <tissue evidence="2">Seedlings</tissue>
    </source>
</reference>
<feature type="region of interest" description="Disordered" evidence="1">
    <location>
        <begin position="97"/>
        <end position="122"/>
    </location>
</feature>
<dbReference type="Proteomes" id="UP000235145">
    <property type="component" value="Unassembled WGS sequence"/>
</dbReference>
<feature type="region of interest" description="Disordered" evidence="1">
    <location>
        <begin position="176"/>
        <end position="227"/>
    </location>
</feature>
<dbReference type="AlphaFoldDB" id="A0A9R1W1S5"/>
<proteinExistence type="predicted"/>
<protein>
    <submittedName>
        <fullName evidence="2">Uncharacterized protein</fullName>
    </submittedName>
</protein>
<evidence type="ECO:0000313" key="3">
    <source>
        <dbReference type="Proteomes" id="UP000235145"/>
    </source>
</evidence>
<dbReference type="EMBL" id="NBSK02000003">
    <property type="protein sequence ID" value="KAJ0216781.1"/>
    <property type="molecule type" value="Genomic_DNA"/>
</dbReference>
<organism evidence="2 3">
    <name type="scientific">Lactuca sativa</name>
    <name type="common">Garden lettuce</name>
    <dbReference type="NCBI Taxonomy" id="4236"/>
    <lineage>
        <taxon>Eukaryota</taxon>
        <taxon>Viridiplantae</taxon>
        <taxon>Streptophyta</taxon>
        <taxon>Embryophyta</taxon>
        <taxon>Tracheophyta</taxon>
        <taxon>Spermatophyta</taxon>
        <taxon>Magnoliopsida</taxon>
        <taxon>eudicotyledons</taxon>
        <taxon>Gunneridae</taxon>
        <taxon>Pentapetalae</taxon>
        <taxon>asterids</taxon>
        <taxon>campanulids</taxon>
        <taxon>Asterales</taxon>
        <taxon>Asteraceae</taxon>
        <taxon>Cichorioideae</taxon>
        <taxon>Cichorieae</taxon>
        <taxon>Lactucinae</taxon>
        <taxon>Lactuca</taxon>
    </lineage>
</organism>
<sequence length="227" mass="24776">MVILKIGALSAHVGIDGHIEDIDDDIVVDMMCTYEVANSQPKDNNEKGDEFQDVVDAILQGIIQGNNDKGVEDVEPKLTKTFDEVGDAMDGILKGTDEKSHYENEGNPEPEFTEGNTSNVLPEMCSRPTWGKISMAEIESMRGVQLELDDMPPVEMDIPYVYGVMEGNEGDGIINDGVEANDGDGEGAGEGDGEDNQVYIEGNDVDNERHVQHTRTRKPQKGSSCKN</sequence>
<evidence type="ECO:0000256" key="1">
    <source>
        <dbReference type="SAM" id="MobiDB-lite"/>
    </source>
</evidence>
<comment type="caution">
    <text evidence="2">The sequence shown here is derived from an EMBL/GenBank/DDBJ whole genome shotgun (WGS) entry which is preliminary data.</text>
</comment>
<keyword evidence="3" id="KW-1185">Reference proteome</keyword>
<evidence type="ECO:0000313" key="2">
    <source>
        <dbReference type="EMBL" id="KAJ0216781.1"/>
    </source>
</evidence>
<accession>A0A9R1W1S5</accession>
<name>A0A9R1W1S5_LACSA</name>
<gene>
    <name evidence="2" type="ORF">LSAT_V11C300118440</name>
</gene>
<feature type="compositionally biased region" description="Acidic residues" evidence="1">
    <location>
        <begin position="179"/>
        <end position="195"/>
    </location>
</feature>